<feature type="transmembrane region" description="Helical" evidence="1">
    <location>
        <begin position="191"/>
        <end position="211"/>
    </location>
</feature>
<feature type="domain" description="Protein kinase" evidence="2">
    <location>
        <begin position="280"/>
        <end position="601"/>
    </location>
</feature>
<keyword evidence="1" id="KW-0812">Transmembrane</keyword>
<dbReference type="AlphaFoldDB" id="A0A225V7N5"/>
<dbReference type="GO" id="GO:0005524">
    <property type="term" value="F:ATP binding"/>
    <property type="evidence" value="ECO:0007669"/>
    <property type="project" value="InterPro"/>
</dbReference>
<keyword evidence="1" id="KW-1133">Transmembrane helix</keyword>
<gene>
    <name evidence="3" type="ORF">PHMEG_00027240</name>
</gene>
<evidence type="ECO:0000313" key="3">
    <source>
        <dbReference type="EMBL" id="OWZ01383.1"/>
    </source>
</evidence>
<dbReference type="STRING" id="4795.A0A225V7N5"/>
<dbReference type="OrthoDB" id="110693at2759"/>
<dbReference type="SMART" id="SM00220">
    <property type="entry name" value="S_TKc"/>
    <property type="match status" value="1"/>
</dbReference>
<dbReference type="Pfam" id="PF00069">
    <property type="entry name" value="Pkinase"/>
    <property type="match status" value="1"/>
</dbReference>
<dbReference type="SUPFAM" id="SSF56112">
    <property type="entry name" value="Protein kinase-like (PK-like)"/>
    <property type="match status" value="1"/>
</dbReference>
<evidence type="ECO:0000259" key="2">
    <source>
        <dbReference type="PROSITE" id="PS50011"/>
    </source>
</evidence>
<evidence type="ECO:0000256" key="1">
    <source>
        <dbReference type="SAM" id="Phobius"/>
    </source>
</evidence>
<dbReference type="InterPro" id="IPR000719">
    <property type="entry name" value="Prot_kinase_dom"/>
</dbReference>
<keyword evidence="4" id="KW-1185">Reference proteome</keyword>
<keyword evidence="3" id="KW-0808">Transferase</keyword>
<name>A0A225V7N5_9STRA</name>
<organism evidence="3 4">
    <name type="scientific">Phytophthora megakarya</name>
    <dbReference type="NCBI Taxonomy" id="4795"/>
    <lineage>
        <taxon>Eukaryota</taxon>
        <taxon>Sar</taxon>
        <taxon>Stramenopiles</taxon>
        <taxon>Oomycota</taxon>
        <taxon>Peronosporomycetes</taxon>
        <taxon>Peronosporales</taxon>
        <taxon>Peronosporaceae</taxon>
        <taxon>Phytophthora</taxon>
    </lineage>
</organism>
<proteinExistence type="predicted"/>
<keyword evidence="1" id="KW-0472">Membrane</keyword>
<comment type="caution">
    <text evidence="3">The sequence shown here is derived from an EMBL/GenBank/DDBJ whole genome shotgun (WGS) entry which is preliminary data.</text>
</comment>
<dbReference type="Proteomes" id="UP000198211">
    <property type="component" value="Unassembled WGS sequence"/>
</dbReference>
<dbReference type="Gene3D" id="1.10.510.10">
    <property type="entry name" value="Transferase(Phosphotransferase) domain 1"/>
    <property type="match status" value="1"/>
</dbReference>
<dbReference type="GO" id="GO:0004674">
    <property type="term" value="F:protein serine/threonine kinase activity"/>
    <property type="evidence" value="ECO:0007669"/>
    <property type="project" value="TreeGrafter"/>
</dbReference>
<protein>
    <submittedName>
        <fullName evidence="3">TKL protein kinase</fullName>
    </submittedName>
</protein>
<dbReference type="InterPro" id="IPR008271">
    <property type="entry name" value="Ser/Thr_kinase_AS"/>
</dbReference>
<dbReference type="PANTHER" id="PTHR44329:SF214">
    <property type="entry name" value="PROTEIN KINASE DOMAIN-CONTAINING PROTEIN"/>
    <property type="match status" value="1"/>
</dbReference>
<accession>A0A225V7N5</accession>
<feature type="non-terminal residue" evidence="3">
    <location>
        <position position="601"/>
    </location>
</feature>
<dbReference type="InterPro" id="IPR011009">
    <property type="entry name" value="Kinase-like_dom_sf"/>
</dbReference>
<dbReference type="PANTHER" id="PTHR44329">
    <property type="entry name" value="SERINE/THREONINE-PROTEIN KINASE TNNI3K-RELATED"/>
    <property type="match status" value="1"/>
</dbReference>
<sequence length="601" mass="65322">MMQTTSIYTDDSCSSSAVNVLVISNDNCSAAACSPRVFGNNTNYYKATTCYSADSYSFNPMEELFDGKAFIEGQAYSNSNCTDDAYLYRQGLVVGGCEPFTTRNNHSTSVTLSSDGSATMILYDNTECIDPPLTTYALGNETLANHLCYEGISNTGSVQYIARYYVHQNYDESSGSTLTETADSGASSHTAAIIGGVVAGIVALAIVVLIIHRHLKKRKSYQMEENLAIMERFTGSDTAYRRSSKIDHNSSSQSTLQVHTSNRAWDDDTIVAARIPRDKVILEKLVSRGAYGEVYKGCYNGQPIAAKMLLADTRRSIPHVNAFMAEVKLMVVMDHPHITKFIGVAWDSLTDLCSVTEFMDGGDLKTLLTQYHEENYPVGFDYTKVKIALHVAHALTYLHSLDPPVIHRDLKSKNILLSEELDAKLTDFGISRERVDETMTAGVGTSLWMAPEIMMGNSYDEMADMFSFGIVLSSDCTSAITGTGTYYTTTTCPSDGFASAEEVFGDTGYLLVDVYLEANCETSYAQDAFLASGECEYSGSGSAVIATLNSNGSAKLQYYVDSACSISIVDPIYITEDLLTSHTCVSGSKYYSNSGGSATNG</sequence>
<keyword evidence="3" id="KW-0418">Kinase</keyword>
<dbReference type="EMBL" id="NBNE01006893">
    <property type="protein sequence ID" value="OWZ01383.1"/>
    <property type="molecule type" value="Genomic_DNA"/>
</dbReference>
<dbReference type="InterPro" id="IPR051681">
    <property type="entry name" value="Ser/Thr_Kinases-Pseudokinases"/>
</dbReference>
<evidence type="ECO:0000313" key="4">
    <source>
        <dbReference type="Proteomes" id="UP000198211"/>
    </source>
</evidence>
<dbReference type="PROSITE" id="PS00108">
    <property type="entry name" value="PROTEIN_KINASE_ST"/>
    <property type="match status" value="1"/>
</dbReference>
<dbReference type="PROSITE" id="PS50011">
    <property type="entry name" value="PROTEIN_KINASE_DOM"/>
    <property type="match status" value="1"/>
</dbReference>
<reference evidence="4" key="1">
    <citation type="submission" date="2017-03" db="EMBL/GenBank/DDBJ databases">
        <title>Phytopthora megakarya and P. palmivora, two closely related causual agents of cacao black pod achieved similar genome size and gene model numbers by different mechanisms.</title>
        <authorList>
            <person name="Ali S."/>
            <person name="Shao J."/>
            <person name="Larry D.J."/>
            <person name="Kronmiller B."/>
            <person name="Shen D."/>
            <person name="Strem M.D."/>
            <person name="Melnick R.L."/>
            <person name="Guiltinan M.J."/>
            <person name="Tyler B.M."/>
            <person name="Meinhardt L.W."/>
            <person name="Bailey B.A."/>
        </authorList>
    </citation>
    <scope>NUCLEOTIDE SEQUENCE [LARGE SCALE GENOMIC DNA]</scope>
    <source>
        <strain evidence="4">zdho120</strain>
    </source>
</reference>